<dbReference type="AlphaFoldDB" id="A0A8V5GI96"/>
<dbReference type="Proteomes" id="UP000694405">
    <property type="component" value="Chromosome 3"/>
</dbReference>
<dbReference type="Ensembl" id="ENSMUNT00000035284.1">
    <property type="protein sequence ID" value="ENSMUNP00000029791.1"/>
    <property type="gene ID" value="ENSMUNG00000019902.1"/>
</dbReference>
<evidence type="ECO:0000313" key="2">
    <source>
        <dbReference type="Ensembl" id="ENSMUNP00000029791.1"/>
    </source>
</evidence>
<name>A0A8V5GI96_MELUD</name>
<feature type="compositionally biased region" description="Low complexity" evidence="1">
    <location>
        <begin position="84"/>
        <end position="101"/>
    </location>
</feature>
<organism evidence="2 3">
    <name type="scientific">Melopsittacus undulatus</name>
    <name type="common">Budgerigar</name>
    <name type="synonym">Psittacus undulatus</name>
    <dbReference type="NCBI Taxonomy" id="13146"/>
    <lineage>
        <taxon>Eukaryota</taxon>
        <taxon>Metazoa</taxon>
        <taxon>Chordata</taxon>
        <taxon>Craniata</taxon>
        <taxon>Vertebrata</taxon>
        <taxon>Euteleostomi</taxon>
        <taxon>Archelosauria</taxon>
        <taxon>Archosauria</taxon>
        <taxon>Dinosauria</taxon>
        <taxon>Saurischia</taxon>
        <taxon>Theropoda</taxon>
        <taxon>Coelurosauria</taxon>
        <taxon>Aves</taxon>
        <taxon>Neognathae</taxon>
        <taxon>Neoaves</taxon>
        <taxon>Telluraves</taxon>
        <taxon>Australaves</taxon>
        <taxon>Psittaciformes</taxon>
        <taxon>Psittaculidae</taxon>
        <taxon>Melopsittacus</taxon>
    </lineage>
</organism>
<evidence type="ECO:0000256" key="1">
    <source>
        <dbReference type="SAM" id="MobiDB-lite"/>
    </source>
</evidence>
<proteinExistence type="predicted"/>
<evidence type="ECO:0000313" key="3">
    <source>
        <dbReference type="Proteomes" id="UP000694405"/>
    </source>
</evidence>
<keyword evidence="3" id="KW-1185">Reference proteome</keyword>
<dbReference type="InterPro" id="IPR031369">
    <property type="entry name" value="PRR18"/>
</dbReference>
<protein>
    <submittedName>
        <fullName evidence="2">Uncharacterized protein</fullName>
    </submittedName>
</protein>
<feature type="region of interest" description="Disordered" evidence="1">
    <location>
        <begin position="219"/>
        <end position="240"/>
    </location>
</feature>
<feature type="compositionally biased region" description="Low complexity" evidence="1">
    <location>
        <begin position="157"/>
        <end position="170"/>
    </location>
</feature>
<sequence length="240" mass="25180">LPVPSEAAAHTGGRAAVPDYRRQGAVPPAHPTPRKGVPGAGEGWEGAGLSRGERQRLSAQTDPALLPSPPVGARRPPLAMGLQPRRAAGPCPPAGRCAAWARGEEPEGAPGRTSLGGAPGETAPRFSLSLPPEAVRVLQRRSLERQRGQPGAGSGGRATPTPARRGARAGSGDLRALLKISLLNEKHRYDDEEYEEEEAAGAAVDEGLVRKCTEWLRGVESAAGRDRPDRLETLPHLSTL</sequence>
<feature type="region of interest" description="Disordered" evidence="1">
    <location>
        <begin position="1"/>
        <end position="172"/>
    </location>
</feature>
<accession>A0A8V5GI96</accession>
<reference evidence="2" key="3">
    <citation type="submission" date="2025-09" db="UniProtKB">
        <authorList>
            <consortium name="Ensembl"/>
        </authorList>
    </citation>
    <scope>IDENTIFICATION</scope>
</reference>
<reference evidence="2" key="1">
    <citation type="submission" date="2020-03" db="EMBL/GenBank/DDBJ databases">
        <title>Melopsittacus undulatus (budgerigar) genome, bMelUnd1, maternal haplotype with Z.</title>
        <authorList>
            <person name="Gedman G."/>
            <person name="Mountcastle J."/>
            <person name="Haase B."/>
            <person name="Formenti G."/>
            <person name="Wright T."/>
            <person name="Apodaca J."/>
            <person name="Pelan S."/>
            <person name="Chow W."/>
            <person name="Rhie A."/>
            <person name="Howe K."/>
            <person name="Fedrigo O."/>
            <person name="Jarvis E.D."/>
        </authorList>
    </citation>
    <scope>NUCLEOTIDE SEQUENCE [LARGE SCALE GENOMIC DNA]</scope>
</reference>
<feature type="compositionally biased region" description="Basic and acidic residues" evidence="1">
    <location>
        <begin position="223"/>
        <end position="233"/>
    </location>
</feature>
<dbReference type="Pfam" id="PF15671">
    <property type="entry name" value="PRR18"/>
    <property type="match status" value="2"/>
</dbReference>
<reference evidence="2" key="2">
    <citation type="submission" date="2025-08" db="UniProtKB">
        <authorList>
            <consortium name="Ensembl"/>
        </authorList>
    </citation>
    <scope>IDENTIFICATION</scope>
</reference>